<organism evidence="5 6">
    <name type="scientific">Rapidithrix thailandica</name>
    <dbReference type="NCBI Taxonomy" id="413964"/>
    <lineage>
        <taxon>Bacteria</taxon>
        <taxon>Pseudomonadati</taxon>
        <taxon>Bacteroidota</taxon>
        <taxon>Cytophagia</taxon>
        <taxon>Cytophagales</taxon>
        <taxon>Flammeovirgaceae</taxon>
        <taxon>Rapidithrix</taxon>
    </lineage>
</organism>
<evidence type="ECO:0000313" key="6">
    <source>
        <dbReference type="Proteomes" id="UP001403385"/>
    </source>
</evidence>
<dbReference type="EMBL" id="JBDKWZ010000013">
    <property type="protein sequence ID" value="MEN7550284.1"/>
    <property type="molecule type" value="Genomic_DNA"/>
</dbReference>
<dbReference type="InterPro" id="IPR045747">
    <property type="entry name" value="CRISPR-assoc_prot_Cas6_N_sf"/>
</dbReference>
<dbReference type="PANTHER" id="PTHR36984:SF1">
    <property type="entry name" value="CRISPR-ASSOCIATED ENDORIBONUCLEASE CAS6 1"/>
    <property type="match status" value="1"/>
</dbReference>
<evidence type="ECO:0000259" key="4">
    <source>
        <dbReference type="Pfam" id="PF01881"/>
    </source>
</evidence>
<dbReference type="PANTHER" id="PTHR36984">
    <property type="entry name" value="CRISPR-ASSOCIATED ENDORIBONUCLEASE CAS6 1"/>
    <property type="match status" value="1"/>
</dbReference>
<reference evidence="5 6" key="1">
    <citation type="submission" date="2024-04" db="EMBL/GenBank/DDBJ databases">
        <title>Novel genus in family Flammeovirgaceae.</title>
        <authorList>
            <person name="Nguyen T.H."/>
            <person name="Vuong T.Q."/>
            <person name="Le H."/>
            <person name="Kim S.-G."/>
        </authorList>
    </citation>
    <scope>NUCLEOTIDE SEQUENCE [LARGE SCALE GENOMIC DNA]</scope>
    <source>
        <strain evidence="5 6">JCM 23209</strain>
    </source>
</reference>
<dbReference type="Proteomes" id="UP001403385">
    <property type="component" value="Unassembled WGS sequence"/>
</dbReference>
<dbReference type="Gene3D" id="3.30.70.1900">
    <property type="match status" value="1"/>
</dbReference>
<keyword evidence="2" id="KW-0694">RNA-binding</keyword>
<evidence type="ECO:0000256" key="2">
    <source>
        <dbReference type="ARBA" id="ARBA00022884"/>
    </source>
</evidence>
<feature type="domain" description="CRISPR associated protein Cas6 C-terminal" evidence="4">
    <location>
        <begin position="118"/>
        <end position="245"/>
    </location>
</feature>
<dbReference type="InterPro" id="IPR010156">
    <property type="entry name" value="CRISPR-assoc_prot_Cas6"/>
</dbReference>
<dbReference type="InterPro" id="IPR049435">
    <property type="entry name" value="Cas_Cas6_C"/>
</dbReference>
<gene>
    <name evidence="5" type="ORF">AAG747_20360</name>
</gene>
<evidence type="ECO:0000256" key="3">
    <source>
        <dbReference type="ARBA" id="ARBA00023118"/>
    </source>
</evidence>
<evidence type="ECO:0000313" key="5">
    <source>
        <dbReference type="EMBL" id="MEN7550284.1"/>
    </source>
</evidence>
<proteinExistence type="inferred from homology"/>
<comment type="caution">
    <text evidence="5">The sequence shown here is derived from an EMBL/GenBank/DDBJ whole genome shotgun (WGS) entry which is preliminary data.</text>
</comment>
<dbReference type="RefSeq" id="WP_346823065.1">
    <property type="nucleotide sequence ID" value="NZ_JBDKWZ010000013.1"/>
</dbReference>
<evidence type="ECO:0000256" key="1">
    <source>
        <dbReference type="ARBA" id="ARBA00005937"/>
    </source>
</evidence>
<protein>
    <submittedName>
        <fullName evidence="5">CRISPR-associated endoribonuclease Cas6</fullName>
    </submittedName>
</protein>
<keyword evidence="3" id="KW-0051">Antiviral defense</keyword>
<accession>A0AAW9SBG8</accession>
<dbReference type="Gene3D" id="3.30.70.1890">
    <property type="match status" value="1"/>
</dbReference>
<dbReference type="GO" id="GO:0003723">
    <property type="term" value="F:RNA binding"/>
    <property type="evidence" value="ECO:0007669"/>
    <property type="project" value="UniProtKB-KW"/>
</dbReference>
<dbReference type="Pfam" id="PF01881">
    <property type="entry name" value="Cas_Cas6_C"/>
    <property type="match status" value="1"/>
</dbReference>
<dbReference type="GO" id="GO:0016788">
    <property type="term" value="F:hydrolase activity, acting on ester bonds"/>
    <property type="evidence" value="ECO:0007669"/>
    <property type="project" value="InterPro"/>
</dbReference>
<keyword evidence="6" id="KW-1185">Reference proteome</keyword>
<name>A0AAW9SBG8_9BACT</name>
<dbReference type="AlphaFoldDB" id="A0AAW9SBG8"/>
<dbReference type="GO" id="GO:0051607">
    <property type="term" value="P:defense response to virus"/>
    <property type="evidence" value="ECO:0007669"/>
    <property type="project" value="UniProtKB-KW"/>
</dbReference>
<sequence>MRIRIIFSLINKGAVLPFHHQKLIRILINEILGNDQKVLGKELFNFSGLKGQTKVGHEGLHYYSKRVTLVFSSFKKSFAELFIQKLFLHDRVALGNLILVPELVEEEILPDLQSSNKYLCISPLVVLNQHNNDRNKEFIHPTTDDFSDLLYESTMTRMEETGKYSNEDIASFFRFQLIPDKIYLNKINKAEKKFARIYTLVDNKSIKEVRGYTFPFSLYAAPEVQEFIFKCGFGELTSHGFGMVDFSHPSNSNRQVIYTRKSKFIHSNNYIKES</sequence>
<dbReference type="CDD" id="cd21140">
    <property type="entry name" value="Cas6_I-like"/>
    <property type="match status" value="1"/>
</dbReference>
<comment type="similarity">
    <text evidence="1">Belongs to the CRISPR-associated protein Cas6/Cse3/CasE family.</text>
</comment>